<dbReference type="PANTHER" id="PTHR31809">
    <property type="entry name" value="BUD13 HOMOLOG"/>
    <property type="match status" value="1"/>
</dbReference>
<reference evidence="3" key="2">
    <citation type="submission" date="2013-10" db="EMBL/GenBank/DDBJ databases">
        <authorList>
            <person name="Aslett M."/>
        </authorList>
    </citation>
    <scope>NUCLEOTIDE SEQUENCE [LARGE SCALE GENOMIC DNA]</scope>
    <source>
        <strain evidence="3">Weybridge</strain>
    </source>
</reference>
<comment type="similarity">
    <text evidence="1">Belongs to the CWC26 family.</text>
</comment>
<name>U6M5V0_EIMMA</name>
<dbReference type="GeneID" id="25339723"/>
<dbReference type="InterPro" id="IPR051112">
    <property type="entry name" value="CWC26_splicing_factor"/>
</dbReference>
<proteinExistence type="inferred from homology"/>
<evidence type="ECO:0000313" key="4">
    <source>
        <dbReference type="Proteomes" id="UP000030763"/>
    </source>
</evidence>
<dbReference type="GO" id="GO:0003723">
    <property type="term" value="F:RNA binding"/>
    <property type="evidence" value="ECO:0007669"/>
    <property type="project" value="TreeGrafter"/>
</dbReference>
<keyword evidence="4" id="KW-1185">Reference proteome</keyword>
<sequence length="66" mass="7708">MTQSYGQEKERPTCPHDGPPNRFGIKPGYRWDGVVRGNGFEEERLKAMNRRKWEAQEAHMNNTADM</sequence>
<organism evidence="3 4">
    <name type="scientific">Eimeria maxima</name>
    <name type="common">Coccidian parasite</name>
    <dbReference type="NCBI Taxonomy" id="5804"/>
    <lineage>
        <taxon>Eukaryota</taxon>
        <taxon>Sar</taxon>
        <taxon>Alveolata</taxon>
        <taxon>Apicomplexa</taxon>
        <taxon>Conoidasida</taxon>
        <taxon>Coccidia</taxon>
        <taxon>Eucoccidiorida</taxon>
        <taxon>Eimeriorina</taxon>
        <taxon>Eimeriidae</taxon>
        <taxon>Eimeria</taxon>
    </lineage>
</organism>
<dbReference type="EMBL" id="HG720395">
    <property type="protein sequence ID" value="CDJ59416.1"/>
    <property type="molecule type" value="Genomic_DNA"/>
</dbReference>
<evidence type="ECO:0000256" key="1">
    <source>
        <dbReference type="ARBA" id="ARBA00011069"/>
    </source>
</evidence>
<dbReference type="InterPro" id="IPR018609">
    <property type="entry name" value="Bud13"/>
</dbReference>
<dbReference type="AlphaFoldDB" id="U6M5V0"/>
<evidence type="ECO:0000256" key="2">
    <source>
        <dbReference type="SAM" id="MobiDB-lite"/>
    </source>
</evidence>
<dbReference type="Pfam" id="PF09736">
    <property type="entry name" value="Bud13"/>
    <property type="match status" value="1"/>
</dbReference>
<dbReference type="GO" id="GO:0070274">
    <property type="term" value="C:RES complex"/>
    <property type="evidence" value="ECO:0007669"/>
    <property type="project" value="TreeGrafter"/>
</dbReference>
<dbReference type="OrthoDB" id="6022at2759"/>
<evidence type="ECO:0008006" key="5">
    <source>
        <dbReference type="Google" id="ProtNLM"/>
    </source>
</evidence>
<reference evidence="3" key="1">
    <citation type="submission" date="2013-10" db="EMBL/GenBank/DDBJ databases">
        <title>Genomic analysis of the causative agents of coccidiosis in chickens.</title>
        <authorList>
            <person name="Reid A.J."/>
            <person name="Blake D."/>
            <person name="Billington K."/>
            <person name="Browne H."/>
            <person name="Dunn M."/>
            <person name="Hung S."/>
            <person name="Kawahara F."/>
            <person name="Miranda-Saavedra D."/>
            <person name="Mourier T."/>
            <person name="Nagra H."/>
            <person name="Otto T.D."/>
            <person name="Rawlings N."/>
            <person name="Sanchez A."/>
            <person name="Sanders M."/>
            <person name="Subramaniam C."/>
            <person name="Tay Y."/>
            <person name="Dear P."/>
            <person name="Doerig C."/>
            <person name="Gruber A."/>
            <person name="Parkinson J."/>
            <person name="Shirley M."/>
            <person name="Wan K.L."/>
            <person name="Berriman M."/>
            <person name="Tomley F."/>
            <person name="Pain A."/>
        </authorList>
    </citation>
    <scope>NUCLEOTIDE SEQUENCE [LARGE SCALE GENOMIC DNA]</scope>
    <source>
        <strain evidence="3">Weybridge</strain>
    </source>
</reference>
<gene>
    <name evidence="3" type="ORF">EMWEY_00057370</name>
</gene>
<dbReference type="GO" id="GO:0005684">
    <property type="term" value="C:U2-type spliceosomal complex"/>
    <property type="evidence" value="ECO:0007669"/>
    <property type="project" value="TreeGrafter"/>
</dbReference>
<evidence type="ECO:0000313" key="3">
    <source>
        <dbReference type="EMBL" id="CDJ59416.1"/>
    </source>
</evidence>
<dbReference type="RefSeq" id="XP_013336064.1">
    <property type="nucleotide sequence ID" value="XM_013480610.1"/>
</dbReference>
<feature type="region of interest" description="Disordered" evidence="2">
    <location>
        <begin position="1"/>
        <end position="25"/>
    </location>
</feature>
<dbReference type="GO" id="GO:0000398">
    <property type="term" value="P:mRNA splicing, via spliceosome"/>
    <property type="evidence" value="ECO:0007669"/>
    <property type="project" value="TreeGrafter"/>
</dbReference>
<protein>
    <recommendedName>
        <fullName evidence="5">BUD13 homolog</fullName>
    </recommendedName>
</protein>
<dbReference type="PANTHER" id="PTHR31809:SF0">
    <property type="entry name" value="BUD13 HOMOLOG"/>
    <property type="match status" value="1"/>
</dbReference>
<dbReference type="Proteomes" id="UP000030763">
    <property type="component" value="Unassembled WGS sequence"/>
</dbReference>
<dbReference type="VEuPathDB" id="ToxoDB:EMWEY_00057370"/>
<accession>U6M5V0</accession>